<dbReference type="GO" id="GO:0015385">
    <property type="term" value="F:sodium:proton antiporter activity"/>
    <property type="evidence" value="ECO:0007669"/>
    <property type="project" value="TreeGrafter"/>
</dbReference>
<dbReference type="EMBL" id="FOXI01000007">
    <property type="protein sequence ID" value="SFP75749.1"/>
    <property type="molecule type" value="Genomic_DNA"/>
</dbReference>
<reference evidence="9" key="1">
    <citation type="submission" date="2016-10" db="EMBL/GenBank/DDBJ databases">
        <authorList>
            <person name="Varghese N."/>
            <person name="Submissions S."/>
        </authorList>
    </citation>
    <scope>NUCLEOTIDE SEQUENCE [LARGE SCALE GENOMIC DNA]</scope>
    <source>
        <strain evidence="9">CGMCC 1.10329</strain>
    </source>
</reference>
<dbReference type="AlphaFoldDB" id="A0A1I5SYB1"/>
<evidence type="ECO:0000256" key="7">
    <source>
        <dbReference type="SAM" id="Phobius"/>
    </source>
</evidence>
<dbReference type="PANTHER" id="PTHR34702">
    <property type="entry name" value="NA(+)/H(+) ANTIPORTER SUBUNIT F1"/>
    <property type="match status" value="1"/>
</dbReference>
<name>A0A1I5SYB1_9EURY</name>
<organism evidence="8 9">
    <name type="scientific">Halolamina pelagica</name>
    <dbReference type="NCBI Taxonomy" id="699431"/>
    <lineage>
        <taxon>Archaea</taxon>
        <taxon>Methanobacteriati</taxon>
        <taxon>Methanobacteriota</taxon>
        <taxon>Stenosarchaea group</taxon>
        <taxon>Halobacteria</taxon>
        <taxon>Halobacteriales</taxon>
        <taxon>Haloferacaceae</taxon>
    </lineage>
</organism>
<keyword evidence="3" id="KW-1003">Cell membrane</keyword>
<evidence type="ECO:0000256" key="1">
    <source>
        <dbReference type="ARBA" id="ARBA00004651"/>
    </source>
</evidence>
<gene>
    <name evidence="8" type="ORF">SAMN05216277_10773</name>
</gene>
<feature type="transmembrane region" description="Helical" evidence="7">
    <location>
        <begin position="61"/>
        <end position="79"/>
    </location>
</feature>
<evidence type="ECO:0000256" key="2">
    <source>
        <dbReference type="ARBA" id="ARBA00022448"/>
    </source>
</evidence>
<dbReference type="PANTHER" id="PTHR34702:SF1">
    <property type="entry name" value="NA(+)_H(+) ANTIPORTER SUBUNIT F"/>
    <property type="match status" value="1"/>
</dbReference>
<evidence type="ECO:0000256" key="4">
    <source>
        <dbReference type="ARBA" id="ARBA00022692"/>
    </source>
</evidence>
<dbReference type="InterPro" id="IPR007208">
    <property type="entry name" value="MrpF/PhaF-like"/>
</dbReference>
<proteinExistence type="predicted"/>
<feature type="transmembrane region" description="Helical" evidence="7">
    <location>
        <begin position="6"/>
        <end position="22"/>
    </location>
</feature>
<dbReference type="GO" id="GO:0005886">
    <property type="term" value="C:plasma membrane"/>
    <property type="evidence" value="ECO:0007669"/>
    <property type="project" value="UniProtKB-SubCell"/>
</dbReference>
<sequence>MIERVLLGAATVFILVSLVGVYRTIVGPTTPDRVIAINFVGSNVVIVIALIAAAIGEPGALDIALVYALLNFLLSISISKFQVERGGVL</sequence>
<evidence type="ECO:0000256" key="5">
    <source>
        <dbReference type="ARBA" id="ARBA00022989"/>
    </source>
</evidence>
<evidence type="ECO:0000256" key="6">
    <source>
        <dbReference type="ARBA" id="ARBA00023136"/>
    </source>
</evidence>
<dbReference type="NCBIfam" id="NF009244">
    <property type="entry name" value="PRK12599.1-3"/>
    <property type="match status" value="1"/>
</dbReference>
<protein>
    <submittedName>
        <fullName evidence="8">Multicomponent Na+:H+ antiporter subunit F</fullName>
    </submittedName>
</protein>
<dbReference type="Pfam" id="PF04066">
    <property type="entry name" value="MrpF_PhaF"/>
    <property type="match status" value="1"/>
</dbReference>
<keyword evidence="4 7" id="KW-0812">Transmembrane</keyword>
<accession>A0A1I5SYB1</accession>
<keyword evidence="6 7" id="KW-0472">Membrane</keyword>
<dbReference type="Proteomes" id="UP000183769">
    <property type="component" value="Unassembled WGS sequence"/>
</dbReference>
<evidence type="ECO:0000313" key="8">
    <source>
        <dbReference type="EMBL" id="SFP75749.1"/>
    </source>
</evidence>
<keyword evidence="5 7" id="KW-1133">Transmembrane helix</keyword>
<evidence type="ECO:0000313" key="9">
    <source>
        <dbReference type="Proteomes" id="UP000183769"/>
    </source>
</evidence>
<keyword evidence="2" id="KW-0813">Transport</keyword>
<dbReference type="RefSeq" id="WP_074878522.1">
    <property type="nucleotide sequence ID" value="NZ_FOXI01000007.1"/>
</dbReference>
<feature type="transmembrane region" description="Helical" evidence="7">
    <location>
        <begin position="34"/>
        <end position="55"/>
    </location>
</feature>
<dbReference type="OrthoDB" id="84883at2157"/>
<evidence type="ECO:0000256" key="3">
    <source>
        <dbReference type="ARBA" id="ARBA00022475"/>
    </source>
</evidence>
<keyword evidence="9" id="KW-1185">Reference proteome</keyword>
<comment type="subcellular location">
    <subcellularLocation>
        <location evidence="1">Cell membrane</location>
        <topology evidence="1">Multi-pass membrane protein</topology>
    </subcellularLocation>
</comment>